<dbReference type="AlphaFoldDB" id="A0A0A2VC20"/>
<dbReference type="HOGENOM" id="CLU_134511_0_0_1"/>
<evidence type="ECO:0000313" key="1">
    <source>
        <dbReference type="EMBL" id="KGQ03610.1"/>
    </source>
</evidence>
<comment type="caution">
    <text evidence="1">The sequence shown here is derived from an EMBL/GenBank/DDBJ whole genome shotgun (WGS) entry which is preliminary data.</text>
</comment>
<accession>A0A0A2VC20</accession>
<dbReference type="eggNOG" id="ENOG502SV8D">
    <property type="taxonomic scope" value="Eukaryota"/>
</dbReference>
<dbReference type="Proteomes" id="UP000030106">
    <property type="component" value="Unassembled WGS sequence"/>
</dbReference>
<dbReference type="EMBL" id="ANFO01001192">
    <property type="protein sequence ID" value="KGQ03610.1"/>
    <property type="molecule type" value="Genomic_DNA"/>
</dbReference>
<dbReference type="OrthoDB" id="37659at2759"/>
<organism evidence="1 2">
    <name type="scientific">Beauveria bassiana D1-5</name>
    <dbReference type="NCBI Taxonomy" id="1245745"/>
    <lineage>
        <taxon>Eukaryota</taxon>
        <taxon>Fungi</taxon>
        <taxon>Dikarya</taxon>
        <taxon>Ascomycota</taxon>
        <taxon>Pezizomycotina</taxon>
        <taxon>Sordariomycetes</taxon>
        <taxon>Hypocreomycetidae</taxon>
        <taxon>Hypocreales</taxon>
        <taxon>Cordycipitaceae</taxon>
        <taxon>Beauveria</taxon>
    </lineage>
</organism>
<proteinExistence type="predicted"/>
<gene>
    <name evidence="1" type="ORF">BBAD15_g11151</name>
</gene>
<sequence>MSTKRKYDVYVAVFHGTPVDFYKYRHTGLWYEPEDDGTTFYAHVTGLEGEFRFQERWNYDPEGSRSFAKKVRVGTTKRPLTDSELVALSKSVSVDNDNPEFNCQQWVQYALLVLYENGLITEKEYNDGVNGMIDATMEAKDEHLG</sequence>
<dbReference type="STRING" id="1245745.A0A0A2VC20"/>
<dbReference type="InterPro" id="IPR046670">
    <property type="entry name" value="DUF6540"/>
</dbReference>
<dbReference type="Pfam" id="PF20174">
    <property type="entry name" value="DUF6540"/>
    <property type="match status" value="1"/>
</dbReference>
<evidence type="ECO:0000313" key="2">
    <source>
        <dbReference type="Proteomes" id="UP000030106"/>
    </source>
</evidence>
<name>A0A0A2VC20_BEABA</name>
<reference evidence="1 2" key="1">
    <citation type="submission" date="2012-10" db="EMBL/GenBank/DDBJ databases">
        <title>Genome sequencing and analysis of entomopathogenic fungi Beauveria bassiana D1-5.</title>
        <authorList>
            <person name="Li Q."/>
            <person name="Wang L."/>
            <person name="Zhang Z."/>
            <person name="Wang Q."/>
            <person name="Ren J."/>
            <person name="Wang M."/>
            <person name="Xu W."/>
            <person name="Wang J."/>
            <person name="Lu Y."/>
            <person name="Du Q."/>
            <person name="Sun Z."/>
        </authorList>
    </citation>
    <scope>NUCLEOTIDE SEQUENCE [LARGE SCALE GENOMIC DNA]</scope>
    <source>
        <strain evidence="1 2">D1-5</strain>
    </source>
</reference>
<protein>
    <submittedName>
        <fullName evidence="1">Uncharacterized protein</fullName>
    </submittedName>
</protein>